<dbReference type="InterPro" id="IPR000182">
    <property type="entry name" value="GNAT_dom"/>
</dbReference>
<proteinExistence type="predicted"/>
<evidence type="ECO:0000259" key="1">
    <source>
        <dbReference type="Pfam" id="PF13302"/>
    </source>
</evidence>
<reference evidence="3" key="1">
    <citation type="journal article" date="2019" name="Int. J. Syst. Evol. Microbiol.">
        <title>The Global Catalogue of Microorganisms (GCM) 10K type strain sequencing project: providing services to taxonomists for standard genome sequencing and annotation.</title>
        <authorList>
            <consortium name="The Broad Institute Genomics Platform"/>
            <consortium name="The Broad Institute Genome Sequencing Center for Infectious Disease"/>
            <person name="Wu L."/>
            <person name="Ma J."/>
        </authorList>
    </citation>
    <scope>NUCLEOTIDE SEQUENCE [LARGE SCALE GENOMIC DNA]</scope>
    <source>
        <strain evidence="3">CCUG 59778</strain>
    </source>
</reference>
<evidence type="ECO:0000313" key="2">
    <source>
        <dbReference type="EMBL" id="MFC5288379.1"/>
    </source>
</evidence>
<dbReference type="PANTHER" id="PTHR39173">
    <property type="entry name" value="ACETYLTRANSFERASE"/>
    <property type="match status" value="1"/>
</dbReference>
<dbReference type="PANTHER" id="PTHR39173:SF1">
    <property type="entry name" value="ACETYLTRANSFERASE"/>
    <property type="match status" value="1"/>
</dbReference>
<dbReference type="InterPro" id="IPR016181">
    <property type="entry name" value="Acyl_CoA_acyltransferase"/>
</dbReference>
<dbReference type="EMBL" id="JBHSKF010000006">
    <property type="protein sequence ID" value="MFC5288379.1"/>
    <property type="molecule type" value="Genomic_DNA"/>
</dbReference>
<name>A0ABW0EQN5_9PSEU</name>
<gene>
    <name evidence="2" type="ORF">ACFPM7_15060</name>
</gene>
<accession>A0ABW0EQN5</accession>
<dbReference type="Gene3D" id="3.40.630.30">
    <property type="match status" value="1"/>
</dbReference>
<sequence length="181" mass="19572">MPELRLPAPELEASFAEAMAEFAAEGRGGPDDGSAIGRDLRAGIWRTNFPSYVDELLADRDPATTRWVPCTTWWWCAGETYLGRIALRHRLTDDLRRRGGHIGYDVRSSARGRGHASAMLAAVLPHAAAVGVDLALVTVDDTNAASRAVVVRNGGVPVGIHGRTVHYAVPTYAISRHQLHA</sequence>
<protein>
    <submittedName>
        <fullName evidence="2">GNAT family N-acetyltransferase</fullName>
    </submittedName>
</protein>
<comment type="caution">
    <text evidence="2">The sequence shown here is derived from an EMBL/GenBank/DDBJ whole genome shotgun (WGS) entry which is preliminary data.</text>
</comment>
<feature type="domain" description="N-acetyltransferase" evidence="1">
    <location>
        <begin position="73"/>
        <end position="154"/>
    </location>
</feature>
<dbReference type="Proteomes" id="UP001596157">
    <property type="component" value="Unassembled WGS sequence"/>
</dbReference>
<organism evidence="2 3">
    <name type="scientific">Actinokineospora guangxiensis</name>
    <dbReference type="NCBI Taxonomy" id="1490288"/>
    <lineage>
        <taxon>Bacteria</taxon>
        <taxon>Bacillati</taxon>
        <taxon>Actinomycetota</taxon>
        <taxon>Actinomycetes</taxon>
        <taxon>Pseudonocardiales</taxon>
        <taxon>Pseudonocardiaceae</taxon>
        <taxon>Actinokineospora</taxon>
    </lineage>
</organism>
<evidence type="ECO:0000313" key="3">
    <source>
        <dbReference type="Proteomes" id="UP001596157"/>
    </source>
</evidence>
<dbReference type="Pfam" id="PF13302">
    <property type="entry name" value="Acetyltransf_3"/>
    <property type="match status" value="1"/>
</dbReference>
<keyword evidence="3" id="KW-1185">Reference proteome</keyword>
<dbReference type="RefSeq" id="WP_378248231.1">
    <property type="nucleotide sequence ID" value="NZ_JBHSKF010000006.1"/>
</dbReference>
<dbReference type="SUPFAM" id="SSF55729">
    <property type="entry name" value="Acyl-CoA N-acyltransferases (Nat)"/>
    <property type="match status" value="1"/>
</dbReference>